<protein>
    <recommendedName>
        <fullName evidence="4">Outer membrane protein beta-barrel domain-containing protein</fullName>
    </recommendedName>
</protein>
<keyword evidence="3" id="KW-1185">Reference proteome</keyword>
<organism evidence="2 3">
    <name type="scientific">Xiashengella succiniciproducens</name>
    <dbReference type="NCBI Taxonomy" id="2949635"/>
    <lineage>
        <taxon>Bacteria</taxon>
        <taxon>Pseudomonadati</taxon>
        <taxon>Bacteroidota</taxon>
        <taxon>Bacteroidia</taxon>
        <taxon>Marinilabiliales</taxon>
        <taxon>Marinilabiliaceae</taxon>
        <taxon>Xiashengella</taxon>
    </lineage>
</organism>
<evidence type="ECO:0008006" key="4">
    <source>
        <dbReference type="Google" id="ProtNLM"/>
    </source>
</evidence>
<dbReference type="AlphaFoldDB" id="A0A9J6ZSG0"/>
<dbReference type="Gene3D" id="2.40.160.20">
    <property type="match status" value="1"/>
</dbReference>
<dbReference type="InterPro" id="IPR011250">
    <property type="entry name" value="OMP/PagP_B-barrel"/>
</dbReference>
<accession>A0A9J6ZSG0</accession>
<reference evidence="2" key="1">
    <citation type="submission" date="2022-05" db="EMBL/GenBank/DDBJ databases">
        <authorList>
            <person name="Sun X."/>
        </authorList>
    </citation>
    <scope>NUCLEOTIDE SEQUENCE</scope>
    <source>
        <strain evidence="2">Ai-910</strain>
    </source>
</reference>
<dbReference type="RefSeq" id="WP_250724760.1">
    <property type="nucleotide sequence ID" value="NZ_CP098400.1"/>
</dbReference>
<dbReference type="KEGG" id="alkq:M9189_03925"/>
<feature type="chain" id="PRO_5039916502" description="Outer membrane protein beta-barrel domain-containing protein" evidence="1">
    <location>
        <begin position="20"/>
        <end position="163"/>
    </location>
</feature>
<reference evidence="2" key="2">
    <citation type="submission" date="2022-06" db="EMBL/GenBank/DDBJ databases">
        <title>Xiashengella guii gen. nov. sp. nov., a bacterium isolated form anaerobic digestion tank.</title>
        <authorList>
            <person name="Huang H."/>
        </authorList>
    </citation>
    <scope>NUCLEOTIDE SEQUENCE</scope>
    <source>
        <strain evidence="2">Ai-910</strain>
    </source>
</reference>
<name>A0A9J6ZSG0_9BACT</name>
<dbReference type="EMBL" id="CP098400">
    <property type="protein sequence ID" value="URW80499.1"/>
    <property type="molecule type" value="Genomic_DNA"/>
</dbReference>
<proteinExistence type="predicted"/>
<dbReference type="Proteomes" id="UP001056426">
    <property type="component" value="Chromosome"/>
</dbReference>
<sequence>MKRLCIVLFISLFSVSAFSQTFDLSRLRAGAGPFFTSYFNSVGLNFNGVYNLDDVWEGSLGITHVFPQDYINSTILDFDGHYIFYNANSDLNFYALGGIGFTFYKYTGPGDRPRHLNDPWLGLNVGAGMNLKLNDFLNLAPELRLTVANEVYARIGATVQYCF</sequence>
<evidence type="ECO:0000313" key="3">
    <source>
        <dbReference type="Proteomes" id="UP001056426"/>
    </source>
</evidence>
<feature type="signal peptide" evidence="1">
    <location>
        <begin position="1"/>
        <end position="19"/>
    </location>
</feature>
<evidence type="ECO:0000313" key="2">
    <source>
        <dbReference type="EMBL" id="URW80499.1"/>
    </source>
</evidence>
<dbReference type="SUPFAM" id="SSF56925">
    <property type="entry name" value="OMPA-like"/>
    <property type="match status" value="1"/>
</dbReference>
<gene>
    <name evidence="2" type="ORF">M9189_03925</name>
</gene>
<evidence type="ECO:0000256" key="1">
    <source>
        <dbReference type="SAM" id="SignalP"/>
    </source>
</evidence>
<keyword evidence="1" id="KW-0732">Signal</keyword>